<evidence type="ECO:0000313" key="3">
    <source>
        <dbReference type="Proteomes" id="UP001500655"/>
    </source>
</evidence>
<name>A0ABP4VRC1_9ACTN</name>
<dbReference type="PANTHER" id="PTHR37309:SF1">
    <property type="entry name" value="SLR0284 PROTEIN"/>
    <property type="match status" value="1"/>
</dbReference>
<dbReference type="PANTHER" id="PTHR37309">
    <property type="entry name" value="SLR0284 PROTEIN"/>
    <property type="match status" value="1"/>
</dbReference>
<feature type="transmembrane region" description="Helical" evidence="1">
    <location>
        <begin position="71"/>
        <end position="97"/>
    </location>
</feature>
<protein>
    <submittedName>
        <fullName evidence="2">Phage holin family protein</fullName>
    </submittedName>
</protein>
<keyword evidence="1" id="KW-0812">Transmembrane</keyword>
<reference evidence="3" key="1">
    <citation type="journal article" date="2019" name="Int. J. Syst. Evol. Microbiol.">
        <title>The Global Catalogue of Microorganisms (GCM) 10K type strain sequencing project: providing services to taxonomists for standard genome sequencing and annotation.</title>
        <authorList>
            <consortium name="The Broad Institute Genomics Platform"/>
            <consortium name="The Broad Institute Genome Sequencing Center for Infectious Disease"/>
            <person name="Wu L."/>
            <person name="Ma J."/>
        </authorList>
    </citation>
    <scope>NUCLEOTIDE SEQUENCE [LARGE SCALE GENOMIC DNA]</scope>
    <source>
        <strain evidence="3">JCM 13249</strain>
    </source>
</reference>
<dbReference type="EMBL" id="BAAALS010000001">
    <property type="protein sequence ID" value="GAA1734045.1"/>
    <property type="molecule type" value="Genomic_DNA"/>
</dbReference>
<keyword evidence="1" id="KW-1133">Transmembrane helix</keyword>
<evidence type="ECO:0000256" key="1">
    <source>
        <dbReference type="SAM" id="Phobius"/>
    </source>
</evidence>
<dbReference type="Proteomes" id="UP001500655">
    <property type="component" value="Unassembled WGS sequence"/>
</dbReference>
<comment type="caution">
    <text evidence="2">The sequence shown here is derived from an EMBL/GenBank/DDBJ whole genome shotgun (WGS) entry which is preliminary data.</text>
</comment>
<sequence>MTVVAPEGDDMGFIIRTLVTAVALWISTLIVSGINTSGAKAWQNVLTLIVVAIIFGLVNAVLKPLIKIFGCFFYIITLGLFALVVNALLFLLVGWLAEQLNLPFHVEGFWSGFWGAIIVSVVSWLINLVIPDGSER</sequence>
<dbReference type="InterPro" id="IPR007165">
    <property type="entry name" value="Phage_holin_4_2"/>
</dbReference>
<feature type="transmembrane region" description="Helical" evidence="1">
    <location>
        <begin position="41"/>
        <end position="62"/>
    </location>
</feature>
<feature type="transmembrane region" description="Helical" evidence="1">
    <location>
        <begin position="109"/>
        <end position="130"/>
    </location>
</feature>
<keyword evidence="1" id="KW-0472">Membrane</keyword>
<keyword evidence="3" id="KW-1185">Reference proteome</keyword>
<organism evidence="2 3">
    <name type="scientific">Luedemannella helvata</name>
    <dbReference type="NCBI Taxonomy" id="349315"/>
    <lineage>
        <taxon>Bacteria</taxon>
        <taxon>Bacillati</taxon>
        <taxon>Actinomycetota</taxon>
        <taxon>Actinomycetes</taxon>
        <taxon>Micromonosporales</taxon>
        <taxon>Micromonosporaceae</taxon>
        <taxon>Luedemannella</taxon>
    </lineage>
</organism>
<proteinExistence type="predicted"/>
<accession>A0ABP4VRC1</accession>
<feature type="transmembrane region" description="Helical" evidence="1">
    <location>
        <begin position="12"/>
        <end position="35"/>
    </location>
</feature>
<dbReference type="Pfam" id="PF04020">
    <property type="entry name" value="Phage_holin_4_2"/>
    <property type="match status" value="1"/>
</dbReference>
<evidence type="ECO:0000313" key="2">
    <source>
        <dbReference type="EMBL" id="GAA1734045.1"/>
    </source>
</evidence>
<gene>
    <name evidence="2" type="ORF">GCM10009681_00210</name>
</gene>